<evidence type="ECO:0000313" key="3">
    <source>
        <dbReference type="Proteomes" id="UP001058533"/>
    </source>
</evidence>
<gene>
    <name evidence="2" type="ORF">NMP03_15280</name>
</gene>
<keyword evidence="3" id="KW-1185">Reference proteome</keyword>
<dbReference type="EMBL" id="CP101740">
    <property type="protein sequence ID" value="UUL82510.1"/>
    <property type="molecule type" value="Genomic_DNA"/>
</dbReference>
<dbReference type="SUPFAM" id="SSF141371">
    <property type="entry name" value="PilZ domain-like"/>
    <property type="match status" value="1"/>
</dbReference>
<proteinExistence type="predicted"/>
<sequence length="205" mass="21796">MSDIAPIEQRTSNRSRTVLRIVKVRSAYDEGLARLKNISDGGAMLRLGIEVELGDAVTVFWTDDLGIDGRVAWLNGNICGIQFSSNIDSAALLADMAEHSRLGRGVALSLSTDTAGILSTEAGLHPIHVSNVSQRGMAISNQAALKSGLPVRIRLVSGLQRTGTVRWASDDIAEVELTPPLTLEDLQSSKQLGPRVGAAADTRLA</sequence>
<dbReference type="RefSeq" id="WP_256506344.1">
    <property type="nucleotide sequence ID" value="NZ_CP101740.1"/>
</dbReference>
<organism evidence="2 3">
    <name type="scientific">Sphingomonas qomolangmaensis</name>
    <dbReference type="NCBI Taxonomy" id="2918765"/>
    <lineage>
        <taxon>Bacteria</taxon>
        <taxon>Pseudomonadati</taxon>
        <taxon>Pseudomonadota</taxon>
        <taxon>Alphaproteobacteria</taxon>
        <taxon>Sphingomonadales</taxon>
        <taxon>Sphingomonadaceae</taxon>
        <taxon>Sphingomonas</taxon>
    </lineage>
</organism>
<evidence type="ECO:0000313" key="2">
    <source>
        <dbReference type="EMBL" id="UUL82510.1"/>
    </source>
</evidence>
<protein>
    <submittedName>
        <fullName evidence="2">PilZ domain-containing protein</fullName>
    </submittedName>
</protein>
<dbReference type="Pfam" id="PF07238">
    <property type="entry name" value="PilZ"/>
    <property type="match status" value="1"/>
</dbReference>
<reference evidence="2" key="1">
    <citation type="submission" date="2022-07" db="EMBL/GenBank/DDBJ databases">
        <title>Sphingomonas sp. nov., a novel bacterium isolated from the north slope of the Mount Everest.</title>
        <authorList>
            <person name="Cui X."/>
            <person name="Liu Y."/>
        </authorList>
    </citation>
    <scope>NUCLEOTIDE SEQUENCE</scope>
    <source>
        <strain evidence="2">S5-59</strain>
    </source>
</reference>
<dbReference type="InterPro" id="IPR009875">
    <property type="entry name" value="PilZ_domain"/>
</dbReference>
<evidence type="ECO:0000259" key="1">
    <source>
        <dbReference type="Pfam" id="PF07238"/>
    </source>
</evidence>
<feature type="domain" description="PilZ" evidence="1">
    <location>
        <begin position="9"/>
        <end position="91"/>
    </location>
</feature>
<dbReference type="Proteomes" id="UP001058533">
    <property type="component" value="Chromosome"/>
</dbReference>
<accession>A0ABY5L6C7</accession>
<name>A0ABY5L6C7_9SPHN</name>